<dbReference type="RefSeq" id="WP_201101987.1">
    <property type="nucleotide sequence ID" value="NZ_CP067977.1"/>
</dbReference>
<keyword evidence="3" id="KW-1185">Reference proteome</keyword>
<dbReference type="Proteomes" id="UP000595448">
    <property type="component" value="Chromosome"/>
</dbReference>
<accession>A0ABX7BL88</accession>
<sequence>MIRALSLAAALALLPLSAALAQTPASSVPAPADPASAEAALEAAGAAFEARMEEFGARAEAIAEDESLSEDQREAAIMALWAEYEPDVLAFTSAASALSPQIASEALAEINVDALVAEALADPSVGAAMGMAQNGAWASQDPEHMATYGLMADYALGQASDAMDEAAAEAAAAEAVAAVEAAARDD</sequence>
<gene>
    <name evidence="2" type="ORF">JIP62_09690</name>
</gene>
<feature type="chain" id="PRO_5046326813" description="Mucin-associated surface protein (MASP)" evidence="1">
    <location>
        <begin position="22"/>
        <end position="186"/>
    </location>
</feature>
<dbReference type="EMBL" id="CP067977">
    <property type="protein sequence ID" value="QQQ17613.1"/>
    <property type="molecule type" value="Genomic_DNA"/>
</dbReference>
<evidence type="ECO:0008006" key="4">
    <source>
        <dbReference type="Google" id="ProtNLM"/>
    </source>
</evidence>
<evidence type="ECO:0000313" key="2">
    <source>
        <dbReference type="EMBL" id="QQQ17613.1"/>
    </source>
</evidence>
<protein>
    <recommendedName>
        <fullName evidence="4">Mucin-associated surface protein (MASP)</fullName>
    </recommendedName>
</protein>
<evidence type="ECO:0000313" key="3">
    <source>
        <dbReference type="Proteomes" id="UP000595448"/>
    </source>
</evidence>
<evidence type="ECO:0000256" key="1">
    <source>
        <dbReference type="SAM" id="SignalP"/>
    </source>
</evidence>
<feature type="signal peptide" evidence="1">
    <location>
        <begin position="1"/>
        <end position="21"/>
    </location>
</feature>
<reference evidence="2 3" key="1">
    <citation type="submission" date="2021-01" db="EMBL/GenBank/DDBJ databases">
        <title>Brevundimonas vitis sp. nov., an bacterium isolated from grape (Vitis vinifera).</title>
        <authorList>
            <person name="Jiang L."/>
            <person name="Lee J."/>
        </authorList>
    </citation>
    <scope>NUCLEOTIDE SEQUENCE [LARGE SCALE GENOMIC DNA]</scope>
    <source>
        <strain evidence="2 3">GRTSA-9</strain>
    </source>
</reference>
<keyword evidence="1" id="KW-0732">Signal</keyword>
<name>A0ABX7BL88_9CAUL</name>
<organism evidence="2 3">
    <name type="scientific">Brevundimonas vitisensis</name>
    <dbReference type="NCBI Taxonomy" id="2800818"/>
    <lineage>
        <taxon>Bacteria</taxon>
        <taxon>Pseudomonadati</taxon>
        <taxon>Pseudomonadota</taxon>
        <taxon>Alphaproteobacteria</taxon>
        <taxon>Caulobacterales</taxon>
        <taxon>Caulobacteraceae</taxon>
        <taxon>Brevundimonas</taxon>
    </lineage>
</organism>
<proteinExistence type="predicted"/>